<dbReference type="FunFam" id="1.10.340.30:FF:000001">
    <property type="entry name" value="Endonuclease III"/>
    <property type="match status" value="1"/>
</dbReference>
<evidence type="ECO:0000256" key="8">
    <source>
        <dbReference type="ARBA" id="ARBA00023204"/>
    </source>
</evidence>
<name>A0A9D2ECB8_9MICO</name>
<evidence type="ECO:0000256" key="2">
    <source>
        <dbReference type="ARBA" id="ARBA00022485"/>
    </source>
</evidence>
<keyword evidence="8" id="KW-0234">DNA repair</keyword>
<reference evidence="12" key="1">
    <citation type="journal article" date="2021" name="PeerJ">
        <title>Extensive microbial diversity within the chicken gut microbiome revealed by metagenomics and culture.</title>
        <authorList>
            <person name="Gilroy R."/>
            <person name="Ravi A."/>
            <person name="Getino M."/>
            <person name="Pursley I."/>
            <person name="Horton D.L."/>
            <person name="Alikhan N.F."/>
            <person name="Baker D."/>
            <person name="Gharbi K."/>
            <person name="Hall N."/>
            <person name="Watson M."/>
            <person name="Adriaenssens E.M."/>
            <person name="Foster-Nyarko E."/>
            <person name="Jarju S."/>
            <person name="Secka A."/>
            <person name="Antonio M."/>
            <person name="Oren A."/>
            <person name="Chaudhuri R.R."/>
            <person name="La Ragione R."/>
            <person name="Hildebrand F."/>
            <person name="Pallen M.J."/>
        </authorList>
    </citation>
    <scope>NUCLEOTIDE SEQUENCE</scope>
    <source>
        <strain evidence="12">ChiGjej4B4-7305</strain>
    </source>
</reference>
<dbReference type="InterPro" id="IPR011257">
    <property type="entry name" value="DNA_glycosylase"/>
</dbReference>
<evidence type="ECO:0000259" key="11">
    <source>
        <dbReference type="SMART" id="SM00478"/>
    </source>
</evidence>
<keyword evidence="2" id="KW-0004">4Fe-4S</keyword>
<proteinExistence type="inferred from homology"/>
<dbReference type="CDD" id="cd00056">
    <property type="entry name" value="ENDO3c"/>
    <property type="match status" value="1"/>
</dbReference>
<evidence type="ECO:0000256" key="6">
    <source>
        <dbReference type="ARBA" id="ARBA00023004"/>
    </source>
</evidence>
<dbReference type="GO" id="GO:0046872">
    <property type="term" value="F:metal ion binding"/>
    <property type="evidence" value="ECO:0007669"/>
    <property type="project" value="UniProtKB-KW"/>
</dbReference>
<sequence>MKRAEKVERIGQILDELYPDPPIALDHSNVYTLLVAVALSAQTTDKKVNEITPALFAEARTPEQMYALGSERILELIRQIGLAPTKARNVWTAAGQIVDAGGEVLPDWDFLEGLAGVGHKTASVVMAQGFDIPAFPVDTHIFRLARRWGLSTGTTVEKVEADLKRAFPRQTWNRRHLQIIYFGREFCPAQRHDLAGCPICSFAATKKQIEAEARARREKPKATAAPTDVVPAEAHRR</sequence>
<dbReference type="InterPro" id="IPR023170">
    <property type="entry name" value="HhH_base_excis_C"/>
</dbReference>
<keyword evidence="3" id="KW-0479">Metal-binding</keyword>
<feature type="domain" description="HhH-GPD" evidence="11">
    <location>
        <begin position="39"/>
        <end position="185"/>
    </location>
</feature>
<dbReference type="Proteomes" id="UP000824037">
    <property type="component" value="Unassembled WGS sequence"/>
</dbReference>
<dbReference type="EMBL" id="DXBY01000075">
    <property type="protein sequence ID" value="HIZ35039.1"/>
    <property type="molecule type" value="Genomic_DNA"/>
</dbReference>
<comment type="caution">
    <text evidence="12">The sequence shown here is derived from an EMBL/GenBank/DDBJ whole genome shotgun (WGS) entry which is preliminary data.</text>
</comment>
<comment type="similarity">
    <text evidence="1">Belongs to the Nth/MutY family.</text>
</comment>
<evidence type="ECO:0000313" key="13">
    <source>
        <dbReference type="Proteomes" id="UP000824037"/>
    </source>
</evidence>
<dbReference type="GO" id="GO:0051539">
    <property type="term" value="F:4 iron, 4 sulfur cluster binding"/>
    <property type="evidence" value="ECO:0007669"/>
    <property type="project" value="UniProtKB-KW"/>
</dbReference>
<organism evidence="12 13">
    <name type="scientific">Candidatus Ruania gallistercoris</name>
    <dbReference type="NCBI Taxonomy" id="2838746"/>
    <lineage>
        <taxon>Bacteria</taxon>
        <taxon>Bacillati</taxon>
        <taxon>Actinomycetota</taxon>
        <taxon>Actinomycetes</taxon>
        <taxon>Micrococcales</taxon>
        <taxon>Ruaniaceae</taxon>
        <taxon>Ruania</taxon>
    </lineage>
</organism>
<evidence type="ECO:0000256" key="3">
    <source>
        <dbReference type="ARBA" id="ARBA00022723"/>
    </source>
</evidence>
<evidence type="ECO:0000256" key="1">
    <source>
        <dbReference type="ARBA" id="ARBA00008343"/>
    </source>
</evidence>
<accession>A0A9D2ECB8</accession>
<evidence type="ECO:0000256" key="10">
    <source>
        <dbReference type="SAM" id="MobiDB-lite"/>
    </source>
</evidence>
<dbReference type="PIRSF" id="PIRSF001435">
    <property type="entry name" value="Nth"/>
    <property type="match status" value="1"/>
</dbReference>
<protein>
    <submittedName>
        <fullName evidence="12">Endonuclease III</fullName>
    </submittedName>
</protein>
<dbReference type="GO" id="GO:0004519">
    <property type="term" value="F:endonuclease activity"/>
    <property type="evidence" value="ECO:0007669"/>
    <property type="project" value="UniProtKB-KW"/>
</dbReference>
<dbReference type="SUPFAM" id="SSF48150">
    <property type="entry name" value="DNA-glycosylase"/>
    <property type="match status" value="1"/>
</dbReference>
<reference evidence="12" key="2">
    <citation type="submission" date="2021-04" db="EMBL/GenBank/DDBJ databases">
        <authorList>
            <person name="Gilroy R."/>
        </authorList>
    </citation>
    <scope>NUCLEOTIDE SEQUENCE</scope>
    <source>
        <strain evidence="12">ChiGjej4B4-7305</strain>
    </source>
</reference>
<dbReference type="PANTHER" id="PTHR10359">
    <property type="entry name" value="A/G-SPECIFIC ADENINE GLYCOSYLASE/ENDONUCLEASE III"/>
    <property type="match status" value="1"/>
</dbReference>
<dbReference type="PANTHER" id="PTHR10359:SF18">
    <property type="entry name" value="ENDONUCLEASE III"/>
    <property type="match status" value="1"/>
</dbReference>
<keyword evidence="12" id="KW-0255">Endonuclease</keyword>
<evidence type="ECO:0000256" key="5">
    <source>
        <dbReference type="ARBA" id="ARBA00022801"/>
    </source>
</evidence>
<feature type="region of interest" description="Disordered" evidence="10">
    <location>
        <begin position="211"/>
        <end position="237"/>
    </location>
</feature>
<dbReference type="GO" id="GO:0006285">
    <property type="term" value="P:base-excision repair, AP site formation"/>
    <property type="evidence" value="ECO:0007669"/>
    <property type="project" value="TreeGrafter"/>
</dbReference>
<evidence type="ECO:0000256" key="4">
    <source>
        <dbReference type="ARBA" id="ARBA00022763"/>
    </source>
</evidence>
<keyword evidence="9" id="KW-0326">Glycosidase</keyword>
<dbReference type="InterPro" id="IPR003265">
    <property type="entry name" value="HhH-GPD_domain"/>
</dbReference>
<dbReference type="GO" id="GO:0019104">
    <property type="term" value="F:DNA N-glycosylase activity"/>
    <property type="evidence" value="ECO:0007669"/>
    <property type="project" value="TreeGrafter"/>
</dbReference>
<evidence type="ECO:0000256" key="9">
    <source>
        <dbReference type="ARBA" id="ARBA00023295"/>
    </source>
</evidence>
<keyword evidence="7" id="KW-0411">Iron-sulfur</keyword>
<dbReference type="Pfam" id="PF00730">
    <property type="entry name" value="HhH-GPD"/>
    <property type="match status" value="1"/>
</dbReference>
<keyword evidence="12" id="KW-0540">Nuclease</keyword>
<dbReference type="Gene3D" id="1.10.340.30">
    <property type="entry name" value="Hypothetical protein, domain 2"/>
    <property type="match status" value="1"/>
</dbReference>
<dbReference type="Gene3D" id="1.10.1670.10">
    <property type="entry name" value="Helix-hairpin-Helix base-excision DNA repair enzymes (C-terminal)"/>
    <property type="match status" value="1"/>
</dbReference>
<dbReference type="AlphaFoldDB" id="A0A9D2ECB8"/>
<dbReference type="SMART" id="SM00478">
    <property type="entry name" value="ENDO3c"/>
    <property type="match status" value="1"/>
</dbReference>
<keyword evidence="5" id="KW-0378">Hydrolase</keyword>
<evidence type="ECO:0000256" key="7">
    <source>
        <dbReference type="ARBA" id="ARBA00023014"/>
    </source>
</evidence>
<evidence type="ECO:0000313" key="12">
    <source>
        <dbReference type="EMBL" id="HIZ35039.1"/>
    </source>
</evidence>
<gene>
    <name evidence="12" type="ORF">H9815_04620</name>
</gene>
<keyword evidence="4" id="KW-0227">DNA damage</keyword>
<keyword evidence="6" id="KW-0408">Iron</keyword>